<sequence>MFAEKGNCGVRNSRVTLGLLFLTMVAGPCLYSSTREPWKTILVVLGAGTCLVRVAEYLWAGRLPRIPFLLGGSAGFLLLQGWAIAANPEGTYVPYLHVILPVAKACPWVPGTADAGMSVDTMRWVTVVMGLSVVSCDLFLPDQERERLVLWMAVVGGVVSLVGIGGRLFRDPFLVWLWRRNEIGTEFGFFRYHGAAGAFLNVVWPPCFAQLLRHLGKPGGWLGRAFWSCTWLILVVGLLVNASMGSLVIAAVLWMGWGLYPIIARLCQCHGERLILGRGFSWIVYGASLGLVLGIGLLVSPGIGDLAWKRHQSLWDPGRVAAWRACLFLVRKAGLWGFGPGTFEAVFGLIKFGRLGSLAGFRWETAHEDYLQTIIEWGWVGFIVWVVWYAGGLVGWVHRFLRSGSKVCWGIILSLFGVSIHAFFDFPFQIPAIQLYIALLLGAGWSFFKEGKSHHYFVSNGSFSASGVSCLRAIHSNKENTLG</sequence>
<gene>
    <name evidence="2" type="ORF">MPNT_160033</name>
</gene>
<evidence type="ECO:0000313" key="3">
    <source>
        <dbReference type="Proteomes" id="UP000663859"/>
    </source>
</evidence>
<feature type="transmembrane region" description="Helical" evidence="1">
    <location>
        <begin position="377"/>
        <end position="395"/>
    </location>
</feature>
<feature type="transmembrane region" description="Helical" evidence="1">
    <location>
        <begin position="279"/>
        <end position="299"/>
    </location>
</feature>
<dbReference type="PANTHER" id="PTHR37422">
    <property type="entry name" value="TEICHURONIC ACID BIOSYNTHESIS PROTEIN TUAE"/>
    <property type="match status" value="1"/>
</dbReference>
<organism evidence="2 3">
    <name type="scientific">Candidatus Methylacidithermus pantelleriae</name>
    <dbReference type="NCBI Taxonomy" id="2744239"/>
    <lineage>
        <taxon>Bacteria</taxon>
        <taxon>Pseudomonadati</taxon>
        <taxon>Verrucomicrobiota</taxon>
        <taxon>Methylacidiphilae</taxon>
        <taxon>Methylacidiphilales</taxon>
        <taxon>Methylacidiphilaceae</taxon>
        <taxon>Candidatus Methylacidithermus</taxon>
    </lineage>
</organism>
<feature type="transmembrane region" description="Helical" evidence="1">
    <location>
        <begin position="430"/>
        <end position="448"/>
    </location>
</feature>
<name>A0A8J2FVM0_9BACT</name>
<evidence type="ECO:0000256" key="1">
    <source>
        <dbReference type="SAM" id="Phobius"/>
    </source>
</evidence>
<keyword evidence="1" id="KW-1133">Transmembrane helix</keyword>
<feature type="transmembrane region" description="Helical" evidence="1">
    <location>
        <begin position="122"/>
        <end position="141"/>
    </location>
</feature>
<feature type="transmembrane region" description="Helical" evidence="1">
    <location>
        <begin position="189"/>
        <end position="209"/>
    </location>
</feature>
<feature type="transmembrane region" description="Helical" evidence="1">
    <location>
        <begin position="66"/>
        <end position="85"/>
    </location>
</feature>
<evidence type="ECO:0008006" key="4">
    <source>
        <dbReference type="Google" id="ProtNLM"/>
    </source>
</evidence>
<keyword evidence="1" id="KW-0812">Transmembrane</keyword>
<dbReference type="InterPro" id="IPR051533">
    <property type="entry name" value="WaaL-like"/>
</dbReference>
<proteinExistence type="predicted"/>
<feature type="transmembrane region" description="Helical" evidence="1">
    <location>
        <begin position="40"/>
        <end position="59"/>
    </location>
</feature>
<comment type="caution">
    <text evidence="2">The sequence shown here is derived from an EMBL/GenBank/DDBJ whole genome shotgun (WGS) entry which is preliminary data.</text>
</comment>
<feature type="transmembrane region" description="Helical" evidence="1">
    <location>
        <begin position="407"/>
        <end position="424"/>
    </location>
</feature>
<reference evidence="2" key="1">
    <citation type="submission" date="2021-02" db="EMBL/GenBank/DDBJ databases">
        <authorList>
            <person name="Cremers G."/>
            <person name="Picone N."/>
        </authorList>
    </citation>
    <scope>NUCLEOTIDE SEQUENCE</scope>
    <source>
        <strain evidence="2">PQ17</strain>
    </source>
</reference>
<keyword evidence="3" id="KW-1185">Reference proteome</keyword>
<dbReference type="Proteomes" id="UP000663859">
    <property type="component" value="Unassembled WGS sequence"/>
</dbReference>
<evidence type="ECO:0000313" key="2">
    <source>
        <dbReference type="EMBL" id="CAF0694378.1"/>
    </source>
</evidence>
<keyword evidence="1" id="KW-0472">Membrane</keyword>
<accession>A0A8J2FVM0</accession>
<dbReference type="AlphaFoldDB" id="A0A8J2FVM0"/>
<dbReference type="PANTHER" id="PTHR37422:SF23">
    <property type="entry name" value="TEICHURONIC ACID BIOSYNTHESIS PROTEIN TUAE"/>
    <property type="match status" value="1"/>
</dbReference>
<protein>
    <recommendedName>
        <fullName evidence="4">O-Antigen ligase</fullName>
    </recommendedName>
</protein>
<feature type="transmembrane region" description="Helical" evidence="1">
    <location>
        <begin position="148"/>
        <end position="169"/>
    </location>
</feature>
<feature type="transmembrane region" description="Helical" evidence="1">
    <location>
        <begin position="15"/>
        <end position="34"/>
    </location>
</feature>
<dbReference type="EMBL" id="CAJNOB010000008">
    <property type="protein sequence ID" value="CAF0694378.1"/>
    <property type="molecule type" value="Genomic_DNA"/>
</dbReference>